<sequence length="207" mass="22310">DTGATKGTKNLVMPGRHRNIGGREASGASQLKFQGATSCSTMGCEGNPARHAIDGFVNTVAGVNQLNTWTGDLGKVMQVARVEVTFESCLCEKKDSMFLEASSDGVTWRNYGSVSDVTLWEGNRAVAFERPLNARYLRLRPALGTCAAAHGSAWVPKAPRPRTAPSPAATTSGSRSERWRRSAAASSSRRPRRSRSRRASAGSRRRT</sequence>
<dbReference type="Proteomes" id="UP001189429">
    <property type="component" value="Unassembled WGS sequence"/>
</dbReference>
<dbReference type="Gene3D" id="2.60.120.260">
    <property type="entry name" value="Galactose-binding domain-like"/>
    <property type="match status" value="1"/>
</dbReference>
<dbReference type="Pfam" id="PF00754">
    <property type="entry name" value="F5_F8_type_C"/>
    <property type="match status" value="1"/>
</dbReference>
<feature type="domain" description="F5/8 type C" evidence="2">
    <location>
        <begin position="72"/>
        <end position="141"/>
    </location>
</feature>
<evidence type="ECO:0000313" key="4">
    <source>
        <dbReference type="Proteomes" id="UP001189429"/>
    </source>
</evidence>
<proteinExistence type="predicted"/>
<keyword evidence="4" id="KW-1185">Reference proteome</keyword>
<feature type="non-terminal residue" evidence="3">
    <location>
        <position position="1"/>
    </location>
</feature>
<dbReference type="InterPro" id="IPR000421">
    <property type="entry name" value="FA58C"/>
</dbReference>
<dbReference type="EMBL" id="CAUYUJ010009552">
    <property type="protein sequence ID" value="CAK0827088.1"/>
    <property type="molecule type" value="Genomic_DNA"/>
</dbReference>
<feature type="region of interest" description="Disordered" evidence="1">
    <location>
        <begin position="151"/>
        <end position="207"/>
    </location>
</feature>
<name>A0ABN9S6X4_9DINO</name>
<feature type="region of interest" description="Disordered" evidence="1">
    <location>
        <begin position="1"/>
        <end position="26"/>
    </location>
</feature>
<feature type="compositionally biased region" description="Basic residues" evidence="1">
    <location>
        <begin position="189"/>
        <end position="207"/>
    </location>
</feature>
<feature type="non-terminal residue" evidence="3">
    <location>
        <position position="207"/>
    </location>
</feature>
<evidence type="ECO:0000256" key="1">
    <source>
        <dbReference type="SAM" id="MobiDB-lite"/>
    </source>
</evidence>
<comment type="caution">
    <text evidence="3">The sequence shown here is derived from an EMBL/GenBank/DDBJ whole genome shotgun (WGS) entry which is preliminary data.</text>
</comment>
<evidence type="ECO:0000313" key="3">
    <source>
        <dbReference type="EMBL" id="CAK0827088.1"/>
    </source>
</evidence>
<organism evidence="3 4">
    <name type="scientific">Prorocentrum cordatum</name>
    <dbReference type="NCBI Taxonomy" id="2364126"/>
    <lineage>
        <taxon>Eukaryota</taxon>
        <taxon>Sar</taxon>
        <taxon>Alveolata</taxon>
        <taxon>Dinophyceae</taxon>
        <taxon>Prorocentrales</taxon>
        <taxon>Prorocentraceae</taxon>
        <taxon>Prorocentrum</taxon>
    </lineage>
</organism>
<evidence type="ECO:0000259" key="2">
    <source>
        <dbReference type="PROSITE" id="PS50022"/>
    </source>
</evidence>
<protein>
    <recommendedName>
        <fullName evidence="2">F5/8 type C domain-containing protein</fullName>
    </recommendedName>
</protein>
<dbReference type="PROSITE" id="PS50022">
    <property type="entry name" value="FA58C_3"/>
    <property type="match status" value="1"/>
</dbReference>
<accession>A0ABN9S6X4</accession>
<dbReference type="InterPro" id="IPR008979">
    <property type="entry name" value="Galactose-bd-like_sf"/>
</dbReference>
<reference evidence="3" key="1">
    <citation type="submission" date="2023-10" db="EMBL/GenBank/DDBJ databases">
        <authorList>
            <person name="Chen Y."/>
            <person name="Shah S."/>
            <person name="Dougan E. K."/>
            <person name="Thang M."/>
            <person name="Chan C."/>
        </authorList>
    </citation>
    <scope>NUCLEOTIDE SEQUENCE [LARGE SCALE GENOMIC DNA]</scope>
</reference>
<gene>
    <name evidence="3" type="ORF">PCOR1329_LOCUS26709</name>
</gene>
<feature type="compositionally biased region" description="Low complexity" evidence="1">
    <location>
        <begin position="161"/>
        <end position="174"/>
    </location>
</feature>
<dbReference type="SUPFAM" id="SSF49785">
    <property type="entry name" value="Galactose-binding domain-like"/>
    <property type="match status" value="1"/>
</dbReference>